<organism evidence="4 5">
    <name type="scientific">Actinoplanes nipponensis</name>
    <dbReference type="NCBI Taxonomy" id="135950"/>
    <lineage>
        <taxon>Bacteria</taxon>
        <taxon>Bacillati</taxon>
        <taxon>Actinomycetota</taxon>
        <taxon>Actinomycetes</taxon>
        <taxon>Micromonosporales</taxon>
        <taxon>Micromonosporaceae</taxon>
        <taxon>Actinoplanes</taxon>
    </lineage>
</organism>
<dbReference type="Proteomes" id="UP000647172">
    <property type="component" value="Unassembled WGS sequence"/>
</dbReference>
<reference evidence="4" key="1">
    <citation type="submission" date="2021-01" db="EMBL/GenBank/DDBJ databases">
        <title>Whole genome shotgun sequence of Actinoplanes nipponensis NBRC 14063.</title>
        <authorList>
            <person name="Komaki H."/>
            <person name="Tamura T."/>
        </authorList>
    </citation>
    <scope>NUCLEOTIDE SEQUENCE</scope>
    <source>
        <strain evidence="4">NBRC 14063</strain>
    </source>
</reference>
<dbReference type="Pfam" id="PF02616">
    <property type="entry name" value="SMC_ScpA"/>
    <property type="match status" value="1"/>
</dbReference>
<evidence type="ECO:0000256" key="2">
    <source>
        <dbReference type="ARBA" id="ARBA00044777"/>
    </source>
</evidence>
<feature type="compositionally biased region" description="Acidic residues" evidence="3">
    <location>
        <begin position="306"/>
        <end position="320"/>
    </location>
</feature>
<feature type="compositionally biased region" description="Acidic residues" evidence="3">
    <location>
        <begin position="403"/>
        <end position="413"/>
    </location>
</feature>
<feature type="compositionally biased region" description="Acidic residues" evidence="3">
    <location>
        <begin position="368"/>
        <end position="388"/>
    </location>
</feature>
<proteinExistence type="predicted"/>
<sequence>MPEQPVSEPAADTPPPPEAAPQPEAGPADDAAPEADSGKFTVRLTNFTGPFDLLLQLIGKHKLDVTEIALHQVTDDFIAYIRAMGDDWDLGETSEFLLVAATLLDLKAARLLPSAEVEDEDDLALLEAGDLLFARLLQYKAYKEAAAVIADLEGTGAKRWPRAVSLEPRYAEALPDLVLGIGPERLLKLALKQFLPKPGPPEVSIAHIHQVRVSVREHATLIRDRLRRAGSATFSLLIADCENTLEVVARFLALLELYREGLIDFEQPVSLEEMTVRWIGGDQVEGDLDIDDYEGTPPEPDTAAMDPDDPSSDPSSDPDPDPGSGDPGSDLDGSFDLDGSSDLDGSGDFSGFDDLDGSDGRRPMAVAEETEDDDDADLDAFDVPDFDDGLGGRDAGASSWLDPGDDGADEAPEASDSLDGPDSGPTQQGAGGHHTPLSDVSDLSRTVDAEPGLPEGAAAEPVEREGSASAETAISPAGHRTADRVSTDEEQS</sequence>
<evidence type="ECO:0000256" key="3">
    <source>
        <dbReference type="SAM" id="MobiDB-lite"/>
    </source>
</evidence>
<dbReference type="Gene3D" id="6.10.250.2410">
    <property type="match status" value="1"/>
</dbReference>
<name>A0A919JM46_9ACTN</name>
<keyword evidence="1" id="KW-0159">Chromosome partition</keyword>
<evidence type="ECO:0000313" key="5">
    <source>
        <dbReference type="Proteomes" id="UP000647172"/>
    </source>
</evidence>
<feature type="compositionally biased region" description="Basic and acidic residues" evidence="3">
    <location>
        <begin position="480"/>
        <end position="492"/>
    </location>
</feature>
<feature type="compositionally biased region" description="Low complexity" evidence="3">
    <location>
        <begin position="322"/>
        <end position="332"/>
    </location>
</feature>
<evidence type="ECO:0000313" key="4">
    <source>
        <dbReference type="EMBL" id="GIE53111.1"/>
    </source>
</evidence>
<dbReference type="PANTHER" id="PTHR33969:SF2">
    <property type="entry name" value="SEGREGATION AND CONDENSATION PROTEIN A"/>
    <property type="match status" value="1"/>
</dbReference>
<protein>
    <recommendedName>
        <fullName evidence="2">Segregation and condensation protein A</fullName>
    </recommendedName>
</protein>
<keyword evidence="5" id="KW-1185">Reference proteome</keyword>
<feature type="region of interest" description="Disordered" evidence="3">
    <location>
        <begin position="1"/>
        <end position="35"/>
    </location>
</feature>
<feature type="compositionally biased region" description="Acidic residues" evidence="3">
    <location>
        <begin position="284"/>
        <end position="294"/>
    </location>
</feature>
<dbReference type="GO" id="GO:0007059">
    <property type="term" value="P:chromosome segregation"/>
    <property type="evidence" value="ECO:0007669"/>
    <property type="project" value="UniProtKB-KW"/>
</dbReference>
<feature type="compositionally biased region" description="Low complexity" evidence="3">
    <location>
        <begin position="449"/>
        <end position="460"/>
    </location>
</feature>
<dbReference type="EMBL" id="BOMQ01000079">
    <property type="protein sequence ID" value="GIE53111.1"/>
    <property type="molecule type" value="Genomic_DNA"/>
</dbReference>
<dbReference type="PANTHER" id="PTHR33969">
    <property type="entry name" value="SEGREGATION AND CONDENSATION PROTEIN A"/>
    <property type="match status" value="1"/>
</dbReference>
<evidence type="ECO:0000256" key="1">
    <source>
        <dbReference type="ARBA" id="ARBA00022829"/>
    </source>
</evidence>
<dbReference type="AlphaFoldDB" id="A0A919JM46"/>
<feature type="region of interest" description="Disordered" evidence="3">
    <location>
        <begin position="283"/>
        <end position="492"/>
    </location>
</feature>
<accession>A0A919JM46</accession>
<gene>
    <name evidence="4" type="ORF">Ani05nite_66450</name>
</gene>
<feature type="compositionally biased region" description="Low complexity" evidence="3">
    <location>
        <begin position="21"/>
        <end position="30"/>
    </location>
</feature>
<comment type="caution">
    <text evidence="4">The sequence shown here is derived from an EMBL/GenBank/DDBJ whole genome shotgun (WGS) entry which is preliminary data.</text>
</comment>
<dbReference type="InterPro" id="IPR003768">
    <property type="entry name" value="ScpA"/>
</dbReference>